<protein>
    <recommendedName>
        <fullName evidence="4">F-box domain-containing protein</fullName>
    </recommendedName>
</protein>
<evidence type="ECO:0000256" key="1">
    <source>
        <dbReference type="SAM" id="Coils"/>
    </source>
</evidence>
<name>A0AAW0C4W6_9AGAR</name>
<keyword evidence="1" id="KW-0175">Coiled coil</keyword>
<dbReference type="SUPFAM" id="SSF52047">
    <property type="entry name" value="RNI-like"/>
    <property type="match status" value="1"/>
</dbReference>
<sequence length="580" mass="65511">MLCDKCNTSIRHIPRPLSPYITQSDYVPSATEAAALFREIEEEEEVLGRYLGEIHRLQRALNELEAERAAIEEGIRKRRSTVSALRKLPLEILEKIFNLVCFERVGNKGSYSLLIRSTSIHALTYNLSHTSSHWRKVVQNLPGLWSSIHVEICGLKRDVRPLLRDFAMKSSGNRLKISIAEPDKDDHAEEFDGPDHISYTEQFIGEDGMEAFWFLASQMQHCNTLHLDVNWEVLEAQRTNVSVSFTDLIVFAADVNMDTRWAAGGNQPLRPKGAWFWDAFQGALQTKELALSGTLAPRIHFTLYKHLSHLDIWHYNVEGLPRILGQTPGLISLRLGEIWSTPGPSISNQVVLPMLQSFQLEVAVDHWQWELFELSALFQILVMPRLVSLNMQSSVDTNPMEEHCPDSLMAMFQHFSSSLRTLTFNFPCSVFPGRDSLSRLLQPFPFLTTLRIAVCEDTKGSQTLTHLLSRLTVSATGVSEALLPKLETFSYHGYRSCINDTLVKDFLDMVESRTASASNETVVPLCQVELKCHGGRFGRSGTEQSEILLSNPLIVSRIERLTKQGIVCTVQLIDSLYLNG</sequence>
<dbReference type="EMBL" id="JAYKXP010000061">
    <property type="protein sequence ID" value="KAK7033575.1"/>
    <property type="molecule type" value="Genomic_DNA"/>
</dbReference>
<accession>A0AAW0C4W6</accession>
<dbReference type="AlphaFoldDB" id="A0AAW0C4W6"/>
<proteinExistence type="predicted"/>
<gene>
    <name evidence="2" type="ORF">VNI00_012799</name>
</gene>
<evidence type="ECO:0000313" key="3">
    <source>
        <dbReference type="Proteomes" id="UP001383192"/>
    </source>
</evidence>
<evidence type="ECO:0000313" key="2">
    <source>
        <dbReference type="EMBL" id="KAK7033575.1"/>
    </source>
</evidence>
<dbReference type="InterPro" id="IPR032675">
    <property type="entry name" value="LRR_dom_sf"/>
</dbReference>
<dbReference type="Gene3D" id="3.80.10.10">
    <property type="entry name" value="Ribonuclease Inhibitor"/>
    <property type="match status" value="1"/>
</dbReference>
<organism evidence="2 3">
    <name type="scientific">Paramarasmius palmivorus</name>
    <dbReference type="NCBI Taxonomy" id="297713"/>
    <lineage>
        <taxon>Eukaryota</taxon>
        <taxon>Fungi</taxon>
        <taxon>Dikarya</taxon>
        <taxon>Basidiomycota</taxon>
        <taxon>Agaricomycotina</taxon>
        <taxon>Agaricomycetes</taxon>
        <taxon>Agaricomycetidae</taxon>
        <taxon>Agaricales</taxon>
        <taxon>Marasmiineae</taxon>
        <taxon>Marasmiaceae</taxon>
        <taxon>Paramarasmius</taxon>
    </lineage>
</organism>
<comment type="caution">
    <text evidence="2">The sequence shown here is derived from an EMBL/GenBank/DDBJ whole genome shotgun (WGS) entry which is preliminary data.</text>
</comment>
<evidence type="ECO:0008006" key="4">
    <source>
        <dbReference type="Google" id="ProtNLM"/>
    </source>
</evidence>
<feature type="coiled-coil region" evidence="1">
    <location>
        <begin position="40"/>
        <end position="77"/>
    </location>
</feature>
<keyword evidence="3" id="KW-1185">Reference proteome</keyword>
<dbReference type="Proteomes" id="UP001383192">
    <property type="component" value="Unassembled WGS sequence"/>
</dbReference>
<reference evidence="2 3" key="1">
    <citation type="submission" date="2024-01" db="EMBL/GenBank/DDBJ databases">
        <title>A draft genome for a cacao thread blight-causing isolate of Paramarasmius palmivorus.</title>
        <authorList>
            <person name="Baruah I.K."/>
            <person name="Bukari Y."/>
            <person name="Amoako-Attah I."/>
            <person name="Meinhardt L.W."/>
            <person name="Bailey B.A."/>
            <person name="Cohen S.P."/>
        </authorList>
    </citation>
    <scope>NUCLEOTIDE SEQUENCE [LARGE SCALE GENOMIC DNA]</scope>
    <source>
        <strain evidence="2 3">GH-12</strain>
    </source>
</reference>